<accession>A0A5N6EKS1</accession>
<dbReference type="AlphaFoldDB" id="A0A5N6EKS1"/>
<proteinExistence type="predicted"/>
<evidence type="ECO:0000313" key="2">
    <source>
        <dbReference type="EMBL" id="KAB8216990.1"/>
    </source>
</evidence>
<protein>
    <submittedName>
        <fullName evidence="2">Uncharacterized protein</fullName>
    </submittedName>
</protein>
<feature type="compositionally biased region" description="Basic and acidic residues" evidence="1">
    <location>
        <begin position="25"/>
        <end position="36"/>
    </location>
</feature>
<gene>
    <name evidence="2" type="ORF">BDV33DRAFT_177937</name>
</gene>
<dbReference type="EMBL" id="ML733471">
    <property type="protein sequence ID" value="KAB8216990.1"/>
    <property type="molecule type" value="Genomic_DNA"/>
</dbReference>
<feature type="compositionally biased region" description="Basic and acidic residues" evidence="1">
    <location>
        <begin position="43"/>
        <end position="52"/>
    </location>
</feature>
<evidence type="ECO:0000313" key="3">
    <source>
        <dbReference type="Proteomes" id="UP000326799"/>
    </source>
</evidence>
<sequence length="109" mass="12208">MGARKSCQGNHKGRCGVTCKKRLRDRGSGNDYRDPEVSIPDATRQRPKEKLKSRVKSLRYSQGGSEPVLCHRSRAIYDVRGTAIFTVESSGLRPVYYFTFVPDASPMLA</sequence>
<dbReference type="Proteomes" id="UP000326799">
    <property type="component" value="Unassembled WGS sequence"/>
</dbReference>
<feature type="region of interest" description="Disordered" evidence="1">
    <location>
        <begin position="24"/>
        <end position="59"/>
    </location>
</feature>
<keyword evidence="3" id="KW-1185">Reference proteome</keyword>
<reference evidence="2 3" key="1">
    <citation type="submission" date="2019-04" db="EMBL/GenBank/DDBJ databases">
        <title>Fungal friends and foes A comparative genomics study of 23 Aspergillus species from section Flavi.</title>
        <authorList>
            <consortium name="DOE Joint Genome Institute"/>
            <person name="Kjaerbolling I."/>
            <person name="Vesth T.C."/>
            <person name="Frisvad J.C."/>
            <person name="Nybo J.L."/>
            <person name="Theobald S."/>
            <person name="Kildgaard S."/>
            <person name="Petersen T.I."/>
            <person name="Kuo A."/>
            <person name="Sato A."/>
            <person name="Lyhne E.K."/>
            <person name="Kogle M.E."/>
            <person name="Wiebenga A."/>
            <person name="Kun R.S."/>
            <person name="Lubbers R.J."/>
            <person name="Makela M.R."/>
            <person name="Barry K."/>
            <person name="Chovatia M."/>
            <person name="Clum A."/>
            <person name="Daum C."/>
            <person name="Haridas S."/>
            <person name="He G."/>
            <person name="LaButti K."/>
            <person name="Lipzen A."/>
            <person name="Mondo S."/>
            <person name="Pangilinan J."/>
            <person name="Riley R."/>
            <person name="Salamov A."/>
            <person name="Simmons B.A."/>
            <person name="Magnuson J.K."/>
            <person name="Henrissat B."/>
            <person name="Mortensen U.H."/>
            <person name="Larsen T.O."/>
            <person name="De vries R.P."/>
            <person name="Grigoriev I.V."/>
            <person name="Machida M."/>
            <person name="Baker S.E."/>
            <person name="Andersen M.R."/>
        </authorList>
    </citation>
    <scope>NUCLEOTIDE SEQUENCE [LARGE SCALE GENOMIC DNA]</scope>
    <source>
        <strain evidence="2 3">CBS 126849</strain>
    </source>
</reference>
<organism evidence="2 3">
    <name type="scientific">Aspergillus novoparasiticus</name>
    <dbReference type="NCBI Taxonomy" id="986946"/>
    <lineage>
        <taxon>Eukaryota</taxon>
        <taxon>Fungi</taxon>
        <taxon>Dikarya</taxon>
        <taxon>Ascomycota</taxon>
        <taxon>Pezizomycotina</taxon>
        <taxon>Eurotiomycetes</taxon>
        <taxon>Eurotiomycetidae</taxon>
        <taxon>Eurotiales</taxon>
        <taxon>Aspergillaceae</taxon>
        <taxon>Aspergillus</taxon>
        <taxon>Aspergillus subgen. Circumdati</taxon>
    </lineage>
</organism>
<evidence type="ECO:0000256" key="1">
    <source>
        <dbReference type="SAM" id="MobiDB-lite"/>
    </source>
</evidence>
<name>A0A5N6EKS1_9EURO</name>